<name>A0AA38TTD6_9ASTR</name>
<comment type="caution">
    <text evidence="2">The sequence shown here is derived from an EMBL/GenBank/DDBJ whole genome shotgun (WGS) entry which is preliminary data.</text>
</comment>
<evidence type="ECO:0000313" key="3">
    <source>
        <dbReference type="Proteomes" id="UP001172457"/>
    </source>
</evidence>
<sequence length="151" mass="16821">MEILKKLTELLSKTTEPLQALTEPLPAKSVPLSRHQIQSRPHLYPYLIGFTSPECIQLVTKTPTEVPEPINPLESNPTSPSITSVEQTSVAPEDIHDDANQSECLHEVTSNINLPHDVKWKRITLKPKSLEILLTVSKLEPTSIIAYSLVL</sequence>
<accession>A0AA38TTD6</accession>
<reference evidence="2" key="1">
    <citation type="submission" date="2023-03" db="EMBL/GenBank/DDBJ databases">
        <title>Chromosome-scale reference genome and RAD-based genetic map of yellow starthistle (Centaurea solstitialis) reveal putative structural variation and QTLs associated with invader traits.</title>
        <authorList>
            <person name="Reatini B."/>
            <person name="Cang F.A."/>
            <person name="Jiang Q."/>
            <person name="Mckibben M.T.W."/>
            <person name="Barker M.S."/>
            <person name="Rieseberg L.H."/>
            <person name="Dlugosch K.M."/>
        </authorList>
    </citation>
    <scope>NUCLEOTIDE SEQUENCE</scope>
    <source>
        <strain evidence="2">CAN-66</strain>
        <tissue evidence="2">Leaf</tissue>
    </source>
</reference>
<evidence type="ECO:0000313" key="2">
    <source>
        <dbReference type="EMBL" id="KAJ9566685.1"/>
    </source>
</evidence>
<organism evidence="2 3">
    <name type="scientific">Centaurea solstitialis</name>
    <name type="common">yellow star-thistle</name>
    <dbReference type="NCBI Taxonomy" id="347529"/>
    <lineage>
        <taxon>Eukaryota</taxon>
        <taxon>Viridiplantae</taxon>
        <taxon>Streptophyta</taxon>
        <taxon>Embryophyta</taxon>
        <taxon>Tracheophyta</taxon>
        <taxon>Spermatophyta</taxon>
        <taxon>Magnoliopsida</taxon>
        <taxon>eudicotyledons</taxon>
        <taxon>Gunneridae</taxon>
        <taxon>Pentapetalae</taxon>
        <taxon>asterids</taxon>
        <taxon>campanulids</taxon>
        <taxon>Asterales</taxon>
        <taxon>Asteraceae</taxon>
        <taxon>Carduoideae</taxon>
        <taxon>Cardueae</taxon>
        <taxon>Centaureinae</taxon>
        <taxon>Centaurea</taxon>
    </lineage>
</organism>
<evidence type="ECO:0000256" key="1">
    <source>
        <dbReference type="SAM" id="MobiDB-lite"/>
    </source>
</evidence>
<protein>
    <submittedName>
        <fullName evidence="2">Uncharacterized protein</fullName>
    </submittedName>
</protein>
<dbReference type="AlphaFoldDB" id="A0AA38TTD6"/>
<gene>
    <name evidence="2" type="ORF">OSB04_002651</name>
</gene>
<feature type="region of interest" description="Disordered" evidence="1">
    <location>
        <begin position="63"/>
        <end position="89"/>
    </location>
</feature>
<dbReference type="Proteomes" id="UP001172457">
    <property type="component" value="Chromosome 1"/>
</dbReference>
<proteinExistence type="predicted"/>
<dbReference type="EMBL" id="JARYMX010000001">
    <property type="protein sequence ID" value="KAJ9566685.1"/>
    <property type="molecule type" value="Genomic_DNA"/>
</dbReference>
<feature type="compositionally biased region" description="Polar residues" evidence="1">
    <location>
        <begin position="73"/>
        <end position="89"/>
    </location>
</feature>
<keyword evidence="3" id="KW-1185">Reference proteome</keyword>